<accession>A0AA95ML01</accession>
<dbReference type="EMBL" id="CP126114">
    <property type="protein sequence ID" value="WHY85621.1"/>
    <property type="molecule type" value="Genomic_DNA"/>
</dbReference>
<dbReference type="Pfam" id="PF00534">
    <property type="entry name" value="Glycos_transf_1"/>
    <property type="match status" value="1"/>
</dbReference>
<feature type="domain" description="Glycosyl transferase family 1" evidence="1">
    <location>
        <begin position="180"/>
        <end position="331"/>
    </location>
</feature>
<dbReference type="PANTHER" id="PTHR45947:SF3">
    <property type="entry name" value="SULFOQUINOVOSYL TRANSFERASE SQD2"/>
    <property type="match status" value="1"/>
</dbReference>
<keyword evidence="4" id="KW-1185">Reference proteome</keyword>
<evidence type="ECO:0000259" key="1">
    <source>
        <dbReference type="Pfam" id="PF00534"/>
    </source>
</evidence>
<dbReference type="Gene3D" id="3.40.50.2000">
    <property type="entry name" value="Glycogen Phosphorylase B"/>
    <property type="match status" value="2"/>
</dbReference>
<dbReference type="InterPro" id="IPR001296">
    <property type="entry name" value="Glyco_trans_1"/>
</dbReference>
<organism evidence="3 4">
    <name type="scientific">Neobacillus novalis</name>
    <dbReference type="NCBI Taxonomy" id="220687"/>
    <lineage>
        <taxon>Bacteria</taxon>
        <taxon>Bacillati</taxon>
        <taxon>Bacillota</taxon>
        <taxon>Bacilli</taxon>
        <taxon>Bacillales</taxon>
        <taxon>Bacillaceae</taxon>
        <taxon>Neobacillus</taxon>
    </lineage>
</organism>
<dbReference type="RefSeq" id="WP_066092363.1">
    <property type="nucleotide sequence ID" value="NZ_CP126114.1"/>
</dbReference>
<sequence>MTNRVLHVFTAMNVGGAETMILNLYRAIDREKIQFDFLVHTEEIGYYEQEIIALGGRIFRLPYPRMRYLSSYQQQLFELFSQNQFSAVHSHAHFFSGFILKVAKKASIPIRVAHSHTTSDGQNASIFRQLYRSYMKRNLRKNVTHRFGCSVTAGESLFGKNVETNVLPNSFNLQAYEQTTAKKESKPVDSIVIGHVGRFETVKNHSFFLEIFYHFKRNYPQASAVLVGDGPEKNKLEDLIEKYQLQDSVNLLGIRSDIPAIMSTFDIFLFPSIYEGLGNVVIEAQAAGVPCLVSDTVPKEVDLAMNLVTFKRLTNGAEAWAEELTKLIVLKERPSWDERERKLKSFGYDVVENAKFLEKLYSGY</sequence>
<dbReference type="InterPro" id="IPR028098">
    <property type="entry name" value="Glyco_trans_4-like_N"/>
</dbReference>
<dbReference type="Proteomes" id="UP001178288">
    <property type="component" value="Chromosome"/>
</dbReference>
<dbReference type="Pfam" id="PF13439">
    <property type="entry name" value="Glyco_transf_4"/>
    <property type="match status" value="1"/>
</dbReference>
<reference evidence="3" key="1">
    <citation type="submission" date="2023-05" db="EMBL/GenBank/DDBJ databases">
        <title>Comparative genomics of Bacillaceae isolates and their secondary metabolite potential.</title>
        <authorList>
            <person name="Song L."/>
            <person name="Nielsen L.J."/>
            <person name="Mohite O."/>
            <person name="Xu X."/>
            <person name="Weber T."/>
            <person name="Kovacs A.T."/>
        </authorList>
    </citation>
    <scope>NUCLEOTIDE SEQUENCE</scope>
    <source>
        <strain evidence="3">XLM17</strain>
    </source>
</reference>
<dbReference type="KEGG" id="nnv:QNH39_23915"/>
<dbReference type="PANTHER" id="PTHR45947">
    <property type="entry name" value="SULFOQUINOVOSYL TRANSFERASE SQD2"/>
    <property type="match status" value="1"/>
</dbReference>
<name>A0AA95ML01_9BACI</name>
<proteinExistence type="predicted"/>
<gene>
    <name evidence="3" type="ORF">QNH39_23915</name>
</gene>
<dbReference type="GO" id="GO:0016757">
    <property type="term" value="F:glycosyltransferase activity"/>
    <property type="evidence" value="ECO:0007669"/>
    <property type="project" value="InterPro"/>
</dbReference>
<evidence type="ECO:0000259" key="2">
    <source>
        <dbReference type="Pfam" id="PF13439"/>
    </source>
</evidence>
<feature type="domain" description="Glycosyltransferase subfamily 4-like N-terminal" evidence="2">
    <location>
        <begin position="14"/>
        <end position="138"/>
    </location>
</feature>
<evidence type="ECO:0000313" key="4">
    <source>
        <dbReference type="Proteomes" id="UP001178288"/>
    </source>
</evidence>
<protein>
    <submittedName>
        <fullName evidence="3">Glycosyltransferase family 1 protein</fullName>
    </submittedName>
</protein>
<dbReference type="CDD" id="cd03812">
    <property type="entry name" value="GT4_CapH-like"/>
    <property type="match status" value="1"/>
</dbReference>
<dbReference type="InterPro" id="IPR050194">
    <property type="entry name" value="Glycosyltransferase_grp1"/>
</dbReference>
<dbReference type="AlphaFoldDB" id="A0AA95ML01"/>
<dbReference type="SUPFAM" id="SSF53756">
    <property type="entry name" value="UDP-Glycosyltransferase/glycogen phosphorylase"/>
    <property type="match status" value="1"/>
</dbReference>
<evidence type="ECO:0000313" key="3">
    <source>
        <dbReference type="EMBL" id="WHY85621.1"/>
    </source>
</evidence>